<reference evidence="9" key="1">
    <citation type="submission" date="2025-08" db="UniProtKB">
        <authorList>
            <consortium name="RefSeq"/>
        </authorList>
    </citation>
    <scope>IDENTIFICATION</scope>
    <source>
        <tissue evidence="9">Whole Larva</tissue>
    </source>
</reference>
<evidence type="ECO:0000313" key="8">
    <source>
        <dbReference type="Proteomes" id="UP000695000"/>
    </source>
</evidence>
<feature type="domain" description="EF-hand" evidence="7">
    <location>
        <begin position="87"/>
        <end position="122"/>
    </location>
</feature>
<organism evidence="8 9">
    <name type="scientific">Nicrophorus vespilloides</name>
    <name type="common">Boreal carrion beetle</name>
    <dbReference type="NCBI Taxonomy" id="110193"/>
    <lineage>
        <taxon>Eukaryota</taxon>
        <taxon>Metazoa</taxon>
        <taxon>Ecdysozoa</taxon>
        <taxon>Arthropoda</taxon>
        <taxon>Hexapoda</taxon>
        <taxon>Insecta</taxon>
        <taxon>Pterygota</taxon>
        <taxon>Neoptera</taxon>
        <taxon>Endopterygota</taxon>
        <taxon>Coleoptera</taxon>
        <taxon>Polyphaga</taxon>
        <taxon>Staphyliniformia</taxon>
        <taxon>Silphidae</taxon>
        <taxon>Nicrophorinae</taxon>
        <taxon>Nicrophorus</taxon>
    </lineage>
</organism>
<dbReference type="GeneID" id="108562738"/>
<keyword evidence="2" id="KW-0963">Cytoplasm</keyword>
<dbReference type="PANTHER" id="PTHR46212">
    <property type="entry name" value="PEFLIN"/>
    <property type="match status" value="1"/>
</dbReference>
<proteinExistence type="predicted"/>
<feature type="domain" description="EF-hand" evidence="7">
    <location>
        <begin position="20"/>
        <end position="55"/>
    </location>
</feature>
<dbReference type="SMART" id="SM00054">
    <property type="entry name" value="EFh"/>
    <property type="match status" value="2"/>
</dbReference>
<evidence type="ECO:0000256" key="6">
    <source>
        <dbReference type="SAM" id="MobiDB-lite"/>
    </source>
</evidence>
<evidence type="ECO:0000256" key="2">
    <source>
        <dbReference type="ARBA" id="ARBA00022490"/>
    </source>
</evidence>
<keyword evidence="3" id="KW-0479">Metal-binding</keyword>
<name>A0ABM1MPZ8_NICVS</name>
<dbReference type="Proteomes" id="UP000695000">
    <property type="component" value="Unplaced"/>
</dbReference>
<accession>A0ABM1MPZ8</accession>
<evidence type="ECO:0000259" key="7">
    <source>
        <dbReference type="PROSITE" id="PS50222"/>
    </source>
</evidence>
<evidence type="ECO:0000256" key="4">
    <source>
        <dbReference type="ARBA" id="ARBA00022737"/>
    </source>
</evidence>
<keyword evidence="8" id="KW-1185">Reference proteome</keyword>
<evidence type="ECO:0000256" key="5">
    <source>
        <dbReference type="ARBA" id="ARBA00022837"/>
    </source>
</evidence>
<feature type="compositionally biased region" description="Polar residues" evidence="6">
    <location>
        <begin position="1"/>
        <end position="13"/>
    </location>
</feature>
<dbReference type="InterPro" id="IPR011992">
    <property type="entry name" value="EF-hand-dom_pair"/>
</dbReference>
<keyword evidence="4" id="KW-0677">Repeat</keyword>
<feature type="region of interest" description="Disordered" evidence="6">
    <location>
        <begin position="1"/>
        <end position="23"/>
    </location>
</feature>
<dbReference type="PROSITE" id="PS50222">
    <property type="entry name" value="EF_HAND_2"/>
    <property type="match status" value="2"/>
</dbReference>
<evidence type="ECO:0000256" key="1">
    <source>
        <dbReference type="ARBA" id="ARBA00004496"/>
    </source>
</evidence>
<dbReference type="InterPro" id="IPR051426">
    <property type="entry name" value="Peflin/Sorcin_CaBP"/>
</dbReference>
<evidence type="ECO:0000256" key="3">
    <source>
        <dbReference type="ARBA" id="ARBA00022723"/>
    </source>
</evidence>
<keyword evidence="5" id="KW-0106">Calcium</keyword>
<protein>
    <submittedName>
        <fullName evidence="9">Peflin-like</fullName>
    </submittedName>
</protein>
<dbReference type="Gene3D" id="1.10.238.10">
    <property type="entry name" value="EF-hand"/>
    <property type="match status" value="1"/>
</dbReference>
<gene>
    <name evidence="9" type="primary">LOC108562738</name>
</gene>
<dbReference type="PANTHER" id="PTHR46212:SF3">
    <property type="entry name" value="GH27120P"/>
    <property type="match status" value="1"/>
</dbReference>
<sequence>MNQKDQASETTKTNAEKPPPVFSEVQKWFQSSESKRDGKISPKELQTAFEVFQGKHFSDGACKFIVRLFDLDKRGGLDIKEFEQLYYFIKQWVSAFHSFDYQRSGFLDEEEFAGALKHMDINFSPDFVRFLMKRADPTKDKIALDQFIVTCIQIQKYTEEFKQRDANYTGEIQLKYEDFLEMLLKCM</sequence>
<dbReference type="RefSeq" id="XP_017776648.1">
    <property type="nucleotide sequence ID" value="XM_017921159.1"/>
</dbReference>
<comment type="subcellular location">
    <subcellularLocation>
        <location evidence="1">Cytoplasm</location>
    </subcellularLocation>
</comment>
<dbReference type="SUPFAM" id="SSF47473">
    <property type="entry name" value="EF-hand"/>
    <property type="match status" value="1"/>
</dbReference>
<dbReference type="InterPro" id="IPR002048">
    <property type="entry name" value="EF_hand_dom"/>
</dbReference>
<dbReference type="Pfam" id="PF13499">
    <property type="entry name" value="EF-hand_7"/>
    <property type="match status" value="2"/>
</dbReference>
<evidence type="ECO:0000313" key="9">
    <source>
        <dbReference type="RefSeq" id="XP_017776648.1"/>
    </source>
</evidence>